<dbReference type="PANTHER" id="PTHR43731">
    <property type="entry name" value="RHOMBOID PROTEASE"/>
    <property type="match status" value="1"/>
</dbReference>
<feature type="transmembrane region" description="Helical" evidence="5">
    <location>
        <begin position="152"/>
        <end position="174"/>
    </location>
</feature>
<feature type="domain" description="Transcription factor zinc-finger" evidence="7">
    <location>
        <begin position="69"/>
        <end position="108"/>
    </location>
</feature>
<evidence type="ECO:0000259" key="7">
    <source>
        <dbReference type="Pfam" id="PF13453"/>
    </source>
</evidence>
<evidence type="ECO:0000313" key="8">
    <source>
        <dbReference type="EMBL" id="KHO65351.1"/>
    </source>
</evidence>
<dbReference type="RefSeq" id="WP_039606060.1">
    <property type="nucleotide sequence ID" value="NZ_FMUP01000001.1"/>
</dbReference>
<dbReference type="OrthoDB" id="9814037at2"/>
<organism evidence="8 9">
    <name type="scientific">Pseudomonas flexibilis</name>
    <dbReference type="NCBI Taxonomy" id="706570"/>
    <lineage>
        <taxon>Bacteria</taxon>
        <taxon>Pseudomonadati</taxon>
        <taxon>Pseudomonadota</taxon>
        <taxon>Gammaproteobacteria</taxon>
        <taxon>Pseudomonadales</taxon>
        <taxon>Pseudomonadaceae</taxon>
        <taxon>Pseudomonas</taxon>
    </lineage>
</organism>
<evidence type="ECO:0008006" key="10">
    <source>
        <dbReference type="Google" id="ProtNLM"/>
    </source>
</evidence>
<dbReference type="GO" id="GO:0004252">
    <property type="term" value="F:serine-type endopeptidase activity"/>
    <property type="evidence" value="ECO:0007669"/>
    <property type="project" value="InterPro"/>
</dbReference>
<keyword evidence="3 5" id="KW-1133">Transmembrane helix</keyword>
<dbReference type="SUPFAM" id="SSF144091">
    <property type="entry name" value="Rhomboid-like"/>
    <property type="match status" value="1"/>
</dbReference>
<accession>A0A0B3BWC8</accession>
<dbReference type="STRING" id="706570.PT85_04505"/>
<gene>
    <name evidence="8" type="ORF">PT85_04505</name>
</gene>
<evidence type="ECO:0000256" key="3">
    <source>
        <dbReference type="ARBA" id="ARBA00022989"/>
    </source>
</evidence>
<keyword evidence="9" id="KW-1185">Reference proteome</keyword>
<feature type="transmembrane region" description="Helical" evidence="5">
    <location>
        <begin position="320"/>
        <end position="342"/>
    </location>
</feature>
<dbReference type="InterPro" id="IPR050925">
    <property type="entry name" value="Rhomboid_protease_S54"/>
</dbReference>
<comment type="caution">
    <text evidence="8">The sequence shown here is derived from an EMBL/GenBank/DDBJ whole genome shotgun (WGS) entry which is preliminary data.</text>
</comment>
<dbReference type="InterPro" id="IPR027392">
    <property type="entry name" value="TF_Znf"/>
</dbReference>
<reference evidence="8 9" key="1">
    <citation type="submission" date="2014-11" db="EMBL/GenBank/DDBJ databases">
        <title>Genome sequence of Pseudomonas tuomuerensis JCM 14085.</title>
        <authorList>
            <person name="Shin S.-K."/>
            <person name="Yi H."/>
        </authorList>
    </citation>
    <scope>NUCLEOTIDE SEQUENCE [LARGE SCALE GENOMIC DNA]</scope>
    <source>
        <strain evidence="8 9">JCM 14085</strain>
    </source>
</reference>
<evidence type="ECO:0000256" key="5">
    <source>
        <dbReference type="SAM" id="Phobius"/>
    </source>
</evidence>
<keyword evidence="4 5" id="KW-0472">Membrane</keyword>
<dbReference type="PANTHER" id="PTHR43731:SF26">
    <property type="entry name" value="RHOMBOID-LIKE PROTEIN 10, CHLOROPLASTIC"/>
    <property type="match status" value="1"/>
</dbReference>
<dbReference type="GO" id="GO:0016020">
    <property type="term" value="C:membrane"/>
    <property type="evidence" value="ECO:0007669"/>
    <property type="project" value="UniProtKB-SubCell"/>
</dbReference>
<evidence type="ECO:0000256" key="1">
    <source>
        <dbReference type="ARBA" id="ARBA00004141"/>
    </source>
</evidence>
<feature type="transmembrane region" description="Helical" evidence="5">
    <location>
        <begin position="194"/>
        <end position="220"/>
    </location>
</feature>
<sequence>MRRKVCPHCTTAFLTPTRYQDTDIELCQTCGGLWFEKQALNELLAEQTADAGMDYTQRLGNKVGPTDLKCPDCRGALKHYHLLQDFTLEVDVCAKCEGVWVEHDEVEAVQHSPRLQGALARVNKKTHAGTWLFQFFSHLPVEYNIPPHRTPWVTWALMLLNILIFASYAAYPALAENTIAQFASRPDLISRGDHLWGLLTSTFLHGNLIHLAGNMYFLWLTGDNLEEALGHWRFLALYLLCGIGASAVSLFFNWGSDIPSLGASGAIAGLFAMYGLWFRHASLTFMVIIYQVKLAPMYYMLIWLSLNFLGMLIGEDGVDYWGHIGGFAVGMIIALLLHRWVIEHNPLVRLMSSPHARLVR</sequence>
<feature type="domain" description="Transcription factor zinc-finger" evidence="7">
    <location>
        <begin position="6"/>
        <end position="45"/>
    </location>
</feature>
<feature type="transmembrane region" description="Helical" evidence="5">
    <location>
        <begin position="232"/>
        <end position="252"/>
    </location>
</feature>
<evidence type="ECO:0000256" key="2">
    <source>
        <dbReference type="ARBA" id="ARBA00022692"/>
    </source>
</evidence>
<dbReference type="EMBL" id="JTAK01000002">
    <property type="protein sequence ID" value="KHO65351.1"/>
    <property type="molecule type" value="Genomic_DNA"/>
</dbReference>
<proteinExistence type="predicted"/>
<comment type="subcellular location">
    <subcellularLocation>
        <location evidence="1">Membrane</location>
        <topology evidence="1">Multi-pass membrane protein</topology>
    </subcellularLocation>
</comment>
<dbReference type="Gene3D" id="1.20.1540.10">
    <property type="entry name" value="Rhomboid-like"/>
    <property type="match status" value="1"/>
</dbReference>
<keyword evidence="2 5" id="KW-0812">Transmembrane</keyword>
<protein>
    <recommendedName>
        <fullName evidence="10">Membrane associated serine protease, rhomboid family</fullName>
    </recommendedName>
</protein>
<name>A0A0B3BWC8_9PSED</name>
<dbReference type="Pfam" id="PF01694">
    <property type="entry name" value="Rhomboid"/>
    <property type="match status" value="1"/>
</dbReference>
<dbReference type="InterPro" id="IPR035952">
    <property type="entry name" value="Rhomboid-like_sf"/>
</dbReference>
<dbReference type="Pfam" id="PF13453">
    <property type="entry name" value="Zn_ribbon_TFIIB"/>
    <property type="match status" value="2"/>
</dbReference>
<evidence type="ECO:0000259" key="6">
    <source>
        <dbReference type="Pfam" id="PF01694"/>
    </source>
</evidence>
<feature type="transmembrane region" description="Helical" evidence="5">
    <location>
        <begin position="258"/>
        <end position="277"/>
    </location>
</feature>
<dbReference type="Proteomes" id="UP000030980">
    <property type="component" value="Unassembled WGS sequence"/>
</dbReference>
<evidence type="ECO:0000256" key="4">
    <source>
        <dbReference type="ARBA" id="ARBA00023136"/>
    </source>
</evidence>
<dbReference type="InterPro" id="IPR022764">
    <property type="entry name" value="Peptidase_S54_rhomboid_dom"/>
</dbReference>
<dbReference type="AlphaFoldDB" id="A0A0B3BWC8"/>
<evidence type="ECO:0000313" key="9">
    <source>
        <dbReference type="Proteomes" id="UP000030980"/>
    </source>
</evidence>
<feature type="domain" description="Peptidase S54 rhomboid" evidence="6">
    <location>
        <begin position="194"/>
        <end position="339"/>
    </location>
</feature>